<organism evidence="2 3">
    <name type="scientific">Odocoileus virginianus</name>
    <name type="common">White-tailed deer</name>
    <dbReference type="NCBI Taxonomy" id="9874"/>
    <lineage>
        <taxon>Eukaryota</taxon>
        <taxon>Metazoa</taxon>
        <taxon>Chordata</taxon>
        <taxon>Craniata</taxon>
        <taxon>Vertebrata</taxon>
        <taxon>Euteleostomi</taxon>
        <taxon>Mammalia</taxon>
        <taxon>Eutheria</taxon>
        <taxon>Laurasiatheria</taxon>
        <taxon>Artiodactyla</taxon>
        <taxon>Ruminantia</taxon>
        <taxon>Pecora</taxon>
        <taxon>Cervidae</taxon>
        <taxon>Odocoileinae</taxon>
        <taxon>Odocoileus</taxon>
    </lineage>
</organism>
<feature type="compositionally biased region" description="Basic and acidic residues" evidence="1">
    <location>
        <begin position="350"/>
        <end position="363"/>
    </location>
</feature>
<feature type="compositionally biased region" description="Low complexity" evidence="1">
    <location>
        <begin position="257"/>
        <end position="272"/>
    </location>
</feature>
<sequence>MEAAGPKTDFLPFCLPHALGHTHPAARPVGSNQWERSFCSVGRGPGALWSFQEGERPWRAARGVPVGAHSRARRVPSPLSLSPPAAAAVAVRGPPGLRSGRRLVRRGRRGPGGEEWKGQGVKARLKVEPNFAAGDARGGDARGRGGGGHHLALQWASWTFGSWHCPHLLAAGAPSRSDSLRALPPHEGRRATLQAGQVGRTPLPEPGFPGLPKGAVSLPRRFYAPLASPEWPPDPRASGALAAAGELWRARPHPGGAADSPAPRAAPRARAAALRKPRPHQGESKAGRFPRPARQSHPGRSATSSPCHEPVASTKHPALLGCISAFTHFSCSHHLHGHSWSSKSSQSQECSHHETRKAFHRSDQLASPPSQAPAFPPPY</sequence>
<feature type="region of interest" description="Disordered" evidence="1">
    <location>
        <begin position="250"/>
        <end position="311"/>
    </location>
</feature>
<dbReference type="Proteomes" id="UP001652640">
    <property type="component" value="Chromosome 2"/>
</dbReference>
<feature type="compositionally biased region" description="Pro residues" evidence="1">
    <location>
        <begin position="370"/>
        <end position="379"/>
    </location>
</feature>
<feature type="region of interest" description="Disordered" evidence="1">
    <location>
        <begin position="90"/>
        <end position="122"/>
    </location>
</feature>
<evidence type="ECO:0000256" key="1">
    <source>
        <dbReference type="SAM" id="MobiDB-lite"/>
    </source>
</evidence>
<feature type="region of interest" description="Disordered" evidence="1">
    <location>
        <begin position="335"/>
        <end position="379"/>
    </location>
</feature>
<feature type="compositionally biased region" description="Low complexity" evidence="1">
    <location>
        <begin position="338"/>
        <end position="349"/>
    </location>
</feature>
<name>A0ABM4IMB0_ODOVR</name>
<evidence type="ECO:0000313" key="2">
    <source>
        <dbReference type="Proteomes" id="UP001652640"/>
    </source>
</evidence>
<reference evidence="2" key="1">
    <citation type="journal article" date="2022" name="J. Hered.">
        <title>A De Novo Chromosome-Level Genome Assembly of the White-Tailed Deer, Odocoileus Virginianus.</title>
        <authorList>
            <person name="London E.W."/>
            <person name="Roca A.L."/>
            <person name="Novakofski J.E."/>
            <person name="Mateus-Pinilla N.E."/>
        </authorList>
    </citation>
    <scope>NUCLEOTIDE SEQUENCE [LARGE SCALE GENOMIC DNA]</scope>
</reference>
<accession>A0ABM4IMB0</accession>
<protein>
    <submittedName>
        <fullName evidence="3">Uncharacterized protein</fullName>
    </submittedName>
</protein>
<proteinExistence type="predicted"/>
<keyword evidence="2" id="KW-1185">Reference proteome</keyword>
<gene>
    <name evidence="3" type="primary">LOC110126105</name>
</gene>
<dbReference type="RefSeq" id="XP_070328950.1">
    <property type="nucleotide sequence ID" value="XM_070472849.1"/>
</dbReference>
<dbReference type="GeneID" id="110126105"/>
<evidence type="ECO:0000313" key="3">
    <source>
        <dbReference type="RefSeq" id="XP_070328950.1"/>
    </source>
</evidence>
<feature type="compositionally biased region" description="Basic residues" evidence="1">
    <location>
        <begin position="99"/>
        <end position="109"/>
    </location>
</feature>
<reference evidence="3" key="2">
    <citation type="submission" date="2025-08" db="UniProtKB">
        <authorList>
            <consortium name="RefSeq"/>
        </authorList>
    </citation>
    <scope>IDENTIFICATION</scope>
    <source>
        <tissue evidence="3">Tongue muscle</tissue>
    </source>
</reference>